<protein>
    <submittedName>
        <fullName evidence="1">Uncharacterized protein</fullName>
    </submittedName>
</protein>
<gene>
    <name evidence="1" type="ORF">BJ965_000060</name>
</gene>
<reference evidence="1 2" key="1">
    <citation type="submission" date="2020-08" db="EMBL/GenBank/DDBJ databases">
        <title>Sequencing the genomes of 1000 actinobacteria strains.</title>
        <authorList>
            <person name="Klenk H.-P."/>
        </authorList>
    </citation>
    <scope>NUCLEOTIDE SEQUENCE [LARGE SCALE GENOMIC DNA]</scope>
    <source>
        <strain evidence="1 2">DSM 40483</strain>
    </source>
</reference>
<evidence type="ECO:0000313" key="1">
    <source>
        <dbReference type="EMBL" id="MBB4710178.1"/>
    </source>
</evidence>
<accession>A0A7W7GFA6</accession>
<dbReference type="AlphaFoldDB" id="A0A7W7GFA6"/>
<dbReference type="Pfam" id="PF19746">
    <property type="entry name" value="DUF6233"/>
    <property type="match status" value="1"/>
</dbReference>
<dbReference type="RefSeq" id="WP_184906778.1">
    <property type="nucleotide sequence ID" value="NZ_JACHMS010000001.1"/>
</dbReference>
<evidence type="ECO:0000313" key="2">
    <source>
        <dbReference type="Proteomes" id="UP000565089"/>
    </source>
</evidence>
<dbReference type="EMBL" id="JACHMS010000001">
    <property type="protein sequence ID" value="MBB4710178.1"/>
    <property type="molecule type" value="Genomic_DNA"/>
</dbReference>
<dbReference type="InterPro" id="IPR046200">
    <property type="entry name" value="DUF6233"/>
</dbReference>
<dbReference type="Proteomes" id="UP000565089">
    <property type="component" value="Unassembled WGS sequence"/>
</dbReference>
<organism evidence="1 2">
    <name type="scientific">Streptomyces luteogriseus</name>
    <dbReference type="NCBI Taxonomy" id="68233"/>
    <lineage>
        <taxon>Bacteria</taxon>
        <taxon>Bacillati</taxon>
        <taxon>Actinomycetota</taxon>
        <taxon>Actinomycetes</taxon>
        <taxon>Kitasatosporales</taxon>
        <taxon>Streptomycetaceae</taxon>
        <taxon>Streptomyces</taxon>
    </lineage>
</organism>
<keyword evidence="2" id="KW-1185">Reference proteome</keyword>
<comment type="caution">
    <text evidence="1">The sequence shown here is derived from an EMBL/GenBank/DDBJ whole genome shotgun (WGS) entry which is preliminary data.</text>
</comment>
<sequence>MAGFDGVLDAAGLGQAVLAVVRDEAAYAGLWPGSEPVSERGIRVEALSVQSDGALHTGECWDPGKRTKPATRAQAIAALRQQASACTKCRPDTALGIEI</sequence>
<name>A0A7W7GFA6_9ACTN</name>
<dbReference type="GeneID" id="95799808"/>
<proteinExistence type="predicted"/>